<keyword evidence="3" id="KW-0443">Lipid metabolism</keyword>
<dbReference type="Pfam" id="PF00378">
    <property type="entry name" value="ECH_1"/>
    <property type="match status" value="1"/>
</dbReference>
<evidence type="ECO:0000256" key="5">
    <source>
        <dbReference type="ARBA" id="ARBA00023717"/>
    </source>
</evidence>
<comment type="similarity">
    <text evidence="2 6">Belongs to the enoyl-CoA hydratase/isomerase family.</text>
</comment>
<comment type="function">
    <text evidence="1">Could possibly oxidize fatty acids using specific components.</text>
</comment>
<comment type="catalytic activity">
    <reaction evidence="5">
        <text>a 4-saturated-(3S)-3-hydroxyacyl-CoA = a (3E)-enoyl-CoA + H2O</text>
        <dbReference type="Rhea" id="RHEA:20724"/>
        <dbReference type="ChEBI" id="CHEBI:15377"/>
        <dbReference type="ChEBI" id="CHEBI:58521"/>
        <dbReference type="ChEBI" id="CHEBI:137480"/>
        <dbReference type="EC" id="4.2.1.17"/>
    </reaction>
</comment>
<accession>K6VSK7</accession>
<gene>
    <name evidence="7" type="ORF">GORHZ_073_00080</name>
</gene>
<keyword evidence="3" id="KW-0276">Fatty acid metabolism</keyword>
<comment type="caution">
    <text evidence="7">The sequence shown here is derived from an EMBL/GenBank/DDBJ whole genome shotgun (WGS) entry which is preliminary data.</text>
</comment>
<dbReference type="InterPro" id="IPR001753">
    <property type="entry name" value="Enoyl-CoA_hydra/iso"/>
</dbReference>
<protein>
    <submittedName>
        <fullName evidence="7">Putative enoyl-CoA hydratase</fullName>
    </submittedName>
</protein>
<dbReference type="AlphaFoldDB" id="K6VSK7"/>
<sequence>MTGSVAVEQRGNVLIATLSNPPTALMDGEIVVGLLALARRADADSDVGAVVLTGDHPTRFVAHFNVAEILSGAEQAPRLSKQMLRAGLRATGAALRVPGAAKLLMRGPFIGAIALETFTQTLLAIESCSAVWVAALNGDTGGGGCELALACDYRFMADGPYSIAQPEIFLGFPPGGGGTQRLTRLLGAGRALHMCLEGTPKTPADALAYGLVDRVVAPERLLEEAVEHASRLGRRPKTGIGAVKRAVRFGGSLPLEDGLRLEAGEFLAAISTPDSIEAQRAYVDRTNELGDVPIANPDIRAAVIERGRFV</sequence>
<dbReference type="CDD" id="cd06558">
    <property type="entry name" value="crotonase-like"/>
    <property type="match status" value="1"/>
</dbReference>
<dbReference type="PROSITE" id="PS00166">
    <property type="entry name" value="ENOYL_COA_HYDRATASE"/>
    <property type="match status" value="1"/>
</dbReference>
<dbReference type="GO" id="GO:0004300">
    <property type="term" value="F:enoyl-CoA hydratase activity"/>
    <property type="evidence" value="ECO:0007669"/>
    <property type="project" value="UniProtKB-EC"/>
</dbReference>
<organism evidence="7 8">
    <name type="scientific">Gordonia rhizosphera NBRC 16068</name>
    <dbReference type="NCBI Taxonomy" id="1108045"/>
    <lineage>
        <taxon>Bacteria</taxon>
        <taxon>Bacillati</taxon>
        <taxon>Actinomycetota</taxon>
        <taxon>Actinomycetes</taxon>
        <taxon>Mycobacteriales</taxon>
        <taxon>Gordoniaceae</taxon>
        <taxon>Gordonia</taxon>
    </lineage>
</organism>
<reference evidence="7 8" key="1">
    <citation type="submission" date="2012-08" db="EMBL/GenBank/DDBJ databases">
        <title>Whole genome shotgun sequence of Gordonia rhizosphera NBRC 16068.</title>
        <authorList>
            <person name="Takarada H."/>
            <person name="Isaki S."/>
            <person name="Hosoyama A."/>
            <person name="Tsuchikane K."/>
            <person name="Katsumata H."/>
            <person name="Baba S."/>
            <person name="Ohji S."/>
            <person name="Yamazaki S."/>
            <person name="Fujita N."/>
        </authorList>
    </citation>
    <scope>NUCLEOTIDE SEQUENCE [LARGE SCALE GENOMIC DNA]</scope>
    <source>
        <strain evidence="7 8">NBRC 16068</strain>
    </source>
</reference>
<evidence type="ECO:0000313" key="7">
    <source>
        <dbReference type="EMBL" id="GAB89865.1"/>
    </source>
</evidence>
<dbReference type="RefSeq" id="WP_006332264.1">
    <property type="nucleotide sequence ID" value="NZ_BAHC01000073.1"/>
</dbReference>
<dbReference type="PANTHER" id="PTHR11941:SF54">
    <property type="entry name" value="ENOYL-COA HYDRATASE, MITOCHONDRIAL"/>
    <property type="match status" value="1"/>
</dbReference>
<keyword evidence="8" id="KW-1185">Reference proteome</keyword>
<evidence type="ECO:0000256" key="4">
    <source>
        <dbReference type="ARBA" id="ARBA00023709"/>
    </source>
</evidence>
<dbReference type="PANTHER" id="PTHR11941">
    <property type="entry name" value="ENOYL-COA HYDRATASE-RELATED"/>
    <property type="match status" value="1"/>
</dbReference>
<dbReference type="InterPro" id="IPR018376">
    <property type="entry name" value="Enoyl-CoA_hyd/isom_CS"/>
</dbReference>
<dbReference type="STRING" id="1108045.GORHZ_073_00080"/>
<dbReference type="GO" id="GO:0006635">
    <property type="term" value="P:fatty acid beta-oxidation"/>
    <property type="evidence" value="ECO:0007669"/>
    <property type="project" value="TreeGrafter"/>
</dbReference>
<proteinExistence type="inferred from homology"/>
<dbReference type="eggNOG" id="COG1024">
    <property type="taxonomic scope" value="Bacteria"/>
</dbReference>
<evidence type="ECO:0000256" key="2">
    <source>
        <dbReference type="ARBA" id="ARBA00005254"/>
    </source>
</evidence>
<evidence type="ECO:0000313" key="8">
    <source>
        <dbReference type="Proteomes" id="UP000008363"/>
    </source>
</evidence>
<dbReference type="Gene3D" id="3.90.226.10">
    <property type="entry name" value="2-enoyl-CoA Hydratase, Chain A, domain 1"/>
    <property type="match status" value="1"/>
</dbReference>
<dbReference type="OrthoDB" id="9775794at2"/>
<dbReference type="InterPro" id="IPR029045">
    <property type="entry name" value="ClpP/crotonase-like_dom_sf"/>
</dbReference>
<evidence type="ECO:0000256" key="1">
    <source>
        <dbReference type="ARBA" id="ARBA00002994"/>
    </source>
</evidence>
<evidence type="ECO:0000256" key="6">
    <source>
        <dbReference type="RuleBase" id="RU003707"/>
    </source>
</evidence>
<evidence type="ECO:0000256" key="3">
    <source>
        <dbReference type="ARBA" id="ARBA00022832"/>
    </source>
</evidence>
<dbReference type="EMBL" id="BAHC01000073">
    <property type="protein sequence ID" value="GAB89865.1"/>
    <property type="molecule type" value="Genomic_DNA"/>
</dbReference>
<dbReference type="Proteomes" id="UP000008363">
    <property type="component" value="Unassembled WGS sequence"/>
</dbReference>
<dbReference type="SUPFAM" id="SSF52096">
    <property type="entry name" value="ClpP/crotonase"/>
    <property type="match status" value="1"/>
</dbReference>
<comment type="catalytic activity">
    <reaction evidence="4">
        <text>a (3S)-3-hydroxyacyl-CoA = a (2E)-enoyl-CoA + H2O</text>
        <dbReference type="Rhea" id="RHEA:16105"/>
        <dbReference type="ChEBI" id="CHEBI:15377"/>
        <dbReference type="ChEBI" id="CHEBI:57318"/>
        <dbReference type="ChEBI" id="CHEBI:58856"/>
        <dbReference type="EC" id="4.2.1.17"/>
    </reaction>
</comment>
<name>K6VSK7_9ACTN</name>